<dbReference type="AlphaFoldDB" id="A0A542ERQ3"/>
<evidence type="ECO:0000259" key="2">
    <source>
        <dbReference type="Pfam" id="PF07364"/>
    </source>
</evidence>
<dbReference type="InterPro" id="IPR009197">
    <property type="entry name" value="MlrC"/>
</dbReference>
<dbReference type="EMBL" id="VFMM01000001">
    <property type="protein sequence ID" value="TQJ18022.1"/>
    <property type="molecule type" value="Genomic_DNA"/>
</dbReference>
<evidence type="ECO:0000313" key="3">
    <source>
        <dbReference type="EMBL" id="TQJ18022.1"/>
    </source>
</evidence>
<dbReference type="RefSeq" id="WP_141854896.1">
    <property type="nucleotide sequence ID" value="NZ_BAAAKA010000017.1"/>
</dbReference>
<reference evidence="3 4" key="1">
    <citation type="submission" date="2019-06" db="EMBL/GenBank/DDBJ databases">
        <title>Sequencing the genomes of 1000 actinobacteria strains.</title>
        <authorList>
            <person name="Klenk H.-P."/>
        </authorList>
    </citation>
    <scope>NUCLEOTIDE SEQUENCE [LARGE SCALE GENOMIC DNA]</scope>
    <source>
        <strain evidence="3 4">DSM 17305</strain>
    </source>
</reference>
<evidence type="ECO:0000259" key="1">
    <source>
        <dbReference type="Pfam" id="PF07171"/>
    </source>
</evidence>
<name>A0A542ERQ3_9ACTN</name>
<dbReference type="Pfam" id="PF07171">
    <property type="entry name" value="MlrC_C"/>
    <property type="match status" value="1"/>
</dbReference>
<feature type="domain" description="Microcystin LR degradation protein MlrC C-terminal" evidence="1">
    <location>
        <begin position="300"/>
        <end position="478"/>
    </location>
</feature>
<sequence>MRLALLGLYHETNTFSPVCADRDLFSNGGVWRGAEIVEAYATSSTTNGGFLAAGAELGVDVVPLMFGFVTPTGPITAEAFDWLVGEMTELLRERGPWDGVLLNVHGAAVAENFVDADAEIAARVRAVVGAGVPIGAVLDMHANLTQRLLDALTVTLVYQTNPHVDAKHQAERCTELIVRTVRGEIHPEQAMVSLPLVANIACQDTSEEPMASLLAKARTIAASPGLLSCSVIEGFPYADVPQLGMSCVAIHDGDPDAARHAAQELAAAVWDRRRDLQTIGVSVDQALDIAACQPTGPVVLLDAGDNIGGGAPGDSTVILEAAVRCGQRSLVQVICDPKAARQCIESGVGTSLSLAVGACQPHSAGRPVLVDGCVRAVSDGRFEEPTPTHGGFRYFDMGPTAVLDTTAGHTLVLSSTAVMSTSCQQLLSVGVVPSSYRVVVAKGVNSPRASYAPIASRMIVVDTDGVSAMSLDKFDYSHRRRPLYPFEDAVFPAT</sequence>
<protein>
    <submittedName>
        <fullName evidence="3">Microcystin degradation protein MlrC</fullName>
    </submittedName>
</protein>
<dbReference type="PIRSF" id="PIRSF012702">
    <property type="entry name" value="UCP012702"/>
    <property type="match status" value="1"/>
</dbReference>
<feature type="domain" description="Microcystin LR degradation protein MlrC N-terminal" evidence="2">
    <location>
        <begin position="2"/>
        <end position="290"/>
    </location>
</feature>
<evidence type="ECO:0000313" key="4">
    <source>
        <dbReference type="Proteomes" id="UP000316298"/>
    </source>
</evidence>
<proteinExistence type="predicted"/>
<dbReference type="OrthoDB" id="9815420at2"/>
<comment type="caution">
    <text evidence="3">The sequence shown here is derived from an EMBL/GenBank/DDBJ whole genome shotgun (WGS) entry which is preliminary data.</text>
</comment>
<keyword evidence="4" id="KW-1185">Reference proteome</keyword>
<dbReference type="Proteomes" id="UP000316298">
    <property type="component" value="Unassembled WGS sequence"/>
</dbReference>
<gene>
    <name evidence="3" type="ORF">FB475_2153</name>
</gene>
<accession>A0A542ERQ3</accession>
<dbReference type="InterPro" id="IPR015995">
    <property type="entry name" value="MlrC_N"/>
</dbReference>
<dbReference type="InterPro" id="IPR010799">
    <property type="entry name" value="MlrC_C"/>
</dbReference>
<dbReference type="Pfam" id="PF07364">
    <property type="entry name" value="DUF1485"/>
    <property type="match status" value="1"/>
</dbReference>
<organism evidence="3 4">
    <name type="scientific">Kribbella jejuensis</name>
    <dbReference type="NCBI Taxonomy" id="236068"/>
    <lineage>
        <taxon>Bacteria</taxon>
        <taxon>Bacillati</taxon>
        <taxon>Actinomycetota</taxon>
        <taxon>Actinomycetes</taxon>
        <taxon>Propionibacteriales</taxon>
        <taxon>Kribbellaceae</taxon>
        <taxon>Kribbella</taxon>
    </lineage>
</organism>